<dbReference type="EMBL" id="WUAV01000004">
    <property type="protein sequence ID" value="KAF1755547.1"/>
    <property type="molecule type" value="Genomic_DNA"/>
</dbReference>
<dbReference type="CTD" id="9819137"/>
<feature type="region of interest" description="Disordered" evidence="1">
    <location>
        <begin position="47"/>
        <end position="183"/>
    </location>
</feature>
<dbReference type="GeneID" id="9819137"/>
<dbReference type="KEGG" id="crq:GCK72_011997"/>
<feature type="compositionally biased region" description="Basic and acidic residues" evidence="1">
    <location>
        <begin position="148"/>
        <end position="163"/>
    </location>
</feature>
<evidence type="ECO:0000313" key="3">
    <source>
        <dbReference type="Proteomes" id="UP000483820"/>
    </source>
</evidence>
<name>A0A6A5GJQ9_CAERE</name>
<feature type="compositionally biased region" description="Basic and acidic residues" evidence="1">
    <location>
        <begin position="105"/>
        <end position="122"/>
    </location>
</feature>
<dbReference type="AlphaFoldDB" id="A0A6A5GJQ9"/>
<feature type="compositionally biased region" description="Basic residues" evidence="1">
    <location>
        <begin position="123"/>
        <end position="135"/>
    </location>
</feature>
<sequence length="215" mass="24072">MSDMKFLVENDQLCDYAMSALIISQCQMLMELSEPIPIVIPVIHPQEPRKQSDTIHGGSSLHHNEMASEVSSSSSEWNPALVSRRDGKPIFTASSSSTVGSPVLTERRHIGEKEKKKAEGRSGSKKRSTSQKKKTTTTTLTSQKTTKKREVLDKEKEKDRESSEDSLMNNSMATCSIGVPMPRPSKQIEQLPEYDLHRKELLVTVRDAVIQTDLF</sequence>
<evidence type="ECO:0000256" key="1">
    <source>
        <dbReference type="SAM" id="MobiDB-lite"/>
    </source>
</evidence>
<protein>
    <submittedName>
        <fullName evidence="2">Uncharacterized protein</fullName>
    </submittedName>
</protein>
<dbReference type="RefSeq" id="XP_053583559.1">
    <property type="nucleotide sequence ID" value="XM_053728787.1"/>
</dbReference>
<proteinExistence type="predicted"/>
<evidence type="ECO:0000313" key="2">
    <source>
        <dbReference type="EMBL" id="KAF1755547.1"/>
    </source>
</evidence>
<reference evidence="2 3" key="1">
    <citation type="submission" date="2019-12" db="EMBL/GenBank/DDBJ databases">
        <title>Chromosome-level assembly of the Caenorhabditis remanei genome.</title>
        <authorList>
            <person name="Teterina A.A."/>
            <person name="Willis J.H."/>
            <person name="Phillips P.C."/>
        </authorList>
    </citation>
    <scope>NUCLEOTIDE SEQUENCE [LARGE SCALE GENOMIC DNA]</scope>
    <source>
        <strain evidence="2 3">PX506</strain>
        <tissue evidence="2">Whole organism</tissue>
    </source>
</reference>
<comment type="caution">
    <text evidence="2">The sequence shown here is derived from an EMBL/GenBank/DDBJ whole genome shotgun (WGS) entry which is preliminary data.</text>
</comment>
<accession>A0A6A5GJQ9</accession>
<gene>
    <name evidence="2" type="ORF">GCK72_011997</name>
</gene>
<organism evidence="2 3">
    <name type="scientific">Caenorhabditis remanei</name>
    <name type="common">Caenorhabditis vulgaris</name>
    <dbReference type="NCBI Taxonomy" id="31234"/>
    <lineage>
        <taxon>Eukaryota</taxon>
        <taxon>Metazoa</taxon>
        <taxon>Ecdysozoa</taxon>
        <taxon>Nematoda</taxon>
        <taxon>Chromadorea</taxon>
        <taxon>Rhabditida</taxon>
        <taxon>Rhabditina</taxon>
        <taxon>Rhabditomorpha</taxon>
        <taxon>Rhabditoidea</taxon>
        <taxon>Rhabditidae</taxon>
        <taxon>Peloderinae</taxon>
        <taxon>Caenorhabditis</taxon>
    </lineage>
</organism>
<dbReference type="Proteomes" id="UP000483820">
    <property type="component" value="Chromosome IV"/>
</dbReference>